<evidence type="ECO:0000256" key="2">
    <source>
        <dbReference type="ARBA" id="ARBA00022649"/>
    </source>
</evidence>
<dbReference type="AlphaFoldDB" id="A0A498PPP0"/>
<evidence type="ECO:0000256" key="3">
    <source>
        <dbReference type="ARBA" id="ARBA00022679"/>
    </source>
</evidence>
<comment type="catalytic activity">
    <reaction evidence="5">
        <text>glycyl-tRNA(Gly) + acetyl-CoA = N-acetylglycyl-tRNA(Gly) + CoA + H(+)</text>
        <dbReference type="Rhea" id="RHEA:81867"/>
        <dbReference type="Rhea" id="RHEA-COMP:9683"/>
        <dbReference type="Rhea" id="RHEA-COMP:19766"/>
        <dbReference type="ChEBI" id="CHEBI:15378"/>
        <dbReference type="ChEBI" id="CHEBI:57287"/>
        <dbReference type="ChEBI" id="CHEBI:57288"/>
        <dbReference type="ChEBI" id="CHEBI:78522"/>
        <dbReference type="ChEBI" id="CHEBI:232036"/>
    </reaction>
</comment>
<dbReference type="Gene3D" id="3.40.630.30">
    <property type="match status" value="1"/>
</dbReference>
<evidence type="ECO:0000256" key="1">
    <source>
        <dbReference type="ARBA" id="ARBA00022491"/>
    </source>
</evidence>
<proteinExistence type="predicted"/>
<keyword evidence="8" id="KW-1185">Reference proteome</keyword>
<evidence type="ECO:0000313" key="8">
    <source>
        <dbReference type="Proteomes" id="UP000273307"/>
    </source>
</evidence>
<evidence type="ECO:0000256" key="4">
    <source>
        <dbReference type="ARBA" id="ARBA00023315"/>
    </source>
</evidence>
<keyword evidence="3" id="KW-0808">Transferase</keyword>
<dbReference type="Pfam" id="PF13508">
    <property type="entry name" value="Acetyltransf_7"/>
    <property type="match status" value="1"/>
</dbReference>
<sequence length="88" mass="10068">MSNADCAGKFRRNIHDPTPVILLSRLAIDRKHQRRGFGENLLRYAIARSVQVAQDIGVRAILVHALHDQARSFYTHNQFESSPPIRFT</sequence>
<keyword evidence="4" id="KW-0012">Acyltransferase</keyword>
<dbReference type="PANTHER" id="PTHR36449:SF1">
    <property type="entry name" value="ACETYLTRANSFERASE"/>
    <property type="match status" value="1"/>
</dbReference>
<organism evidence="7 8">
    <name type="scientific">Mycobacterium attenuatum</name>
    <dbReference type="NCBI Taxonomy" id="2341086"/>
    <lineage>
        <taxon>Bacteria</taxon>
        <taxon>Bacillati</taxon>
        <taxon>Actinomycetota</taxon>
        <taxon>Actinomycetes</taxon>
        <taxon>Mycobacteriales</taxon>
        <taxon>Mycobacteriaceae</taxon>
        <taxon>Mycobacterium</taxon>
    </lineage>
</organism>
<dbReference type="SUPFAM" id="SSF55729">
    <property type="entry name" value="Acyl-CoA N-acyltransferases (Nat)"/>
    <property type="match status" value="1"/>
</dbReference>
<gene>
    <name evidence="7" type="ORF">LAUMK136_00433</name>
</gene>
<dbReference type="GO" id="GO:0016747">
    <property type="term" value="F:acyltransferase activity, transferring groups other than amino-acyl groups"/>
    <property type="evidence" value="ECO:0007669"/>
    <property type="project" value="InterPro"/>
</dbReference>
<accession>A0A498PPP0</accession>
<evidence type="ECO:0000259" key="6">
    <source>
        <dbReference type="Pfam" id="PF13508"/>
    </source>
</evidence>
<name>A0A498PPP0_9MYCO</name>
<dbReference type="Proteomes" id="UP000273307">
    <property type="component" value="Unassembled WGS sequence"/>
</dbReference>
<dbReference type="PANTHER" id="PTHR36449">
    <property type="entry name" value="ACETYLTRANSFERASE-RELATED"/>
    <property type="match status" value="1"/>
</dbReference>
<keyword evidence="2" id="KW-1277">Toxin-antitoxin system</keyword>
<feature type="domain" description="N-acetyltransferase" evidence="6">
    <location>
        <begin position="18"/>
        <end position="80"/>
    </location>
</feature>
<keyword evidence="1" id="KW-0678">Repressor</keyword>
<dbReference type="CDD" id="cd04301">
    <property type="entry name" value="NAT_SF"/>
    <property type="match status" value="1"/>
</dbReference>
<dbReference type="EMBL" id="UPHP01000009">
    <property type="protein sequence ID" value="VBA33380.1"/>
    <property type="molecule type" value="Genomic_DNA"/>
</dbReference>
<dbReference type="InterPro" id="IPR016181">
    <property type="entry name" value="Acyl_CoA_acyltransferase"/>
</dbReference>
<reference evidence="7 8" key="1">
    <citation type="submission" date="2018-09" db="EMBL/GenBank/DDBJ databases">
        <authorList>
            <person name="Tagini F."/>
        </authorList>
    </citation>
    <scope>NUCLEOTIDE SEQUENCE [LARGE SCALE GENOMIC DNA]</scope>
    <source>
        <strain evidence="7 8">MK136</strain>
    </source>
</reference>
<dbReference type="InterPro" id="IPR000182">
    <property type="entry name" value="GNAT_dom"/>
</dbReference>
<evidence type="ECO:0000256" key="5">
    <source>
        <dbReference type="ARBA" id="ARBA00049880"/>
    </source>
</evidence>
<protein>
    <recommendedName>
        <fullName evidence="6">N-acetyltransferase domain-containing protein</fullName>
    </recommendedName>
</protein>
<evidence type="ECO:0000313" key="7">
    <source>
        <dbReference type="EMBL" id="VBA33380.1"/>
    </source>
</evidence>